<keyword evidence="2" id="KW-1185">Reference proteome</keyword>
<gene>
    <name evidence="1" type="ORF">M9H77_25319</name>
</gene>
<accession>A0ACC0A7H3</accession>
<dbReference type="EMBL" id="CM044706">
    <property type="protein sequence ID" value="KAI5656526.1"/>
    <property type="molecule type" value="Genomic_DNA"/>
</dbReference>
<protein>
    <submittedName>
        <fullName evidence="1">Uncharacterized protein</fullName>
    </submittedName>
</protein>
<reference evidence="2" key="1">
    <citation type="journal article" date="2023" name="Nat. Plants">
        <title>Single-cell RNA sequencing provides a high-resolution roadmap for understanding the multicellular compartmentation of specialized metabolism.</title>
        <authorList>
            <person name="Sun S."/>
            <person name="Shen X."/>
            <person name="Li Y."/>
            <person name="Li Y."/>
            <person name="Wang S."/>
            <person name="Li R."/>
            <person name="Zhang H."/>
            <person name="Shen G."/>
            <person name="Guo B."/>
            <person name="Wei J."/>
            <person name="Xu J."/>
            <person name="St-Pierre B."/>
            <person name="Chen S."/>
            <person name="Sun C."/>
        </authorList>
    </citation>
    <scope>NUCLEOTIDE SEQUENCE [LARGE SCALE GENOMIC DNA]</scope>
</reference>
<dbReference type="Proteomes" id="UP001060085">
    <property type="component" value="Linkage Group LG06"/>
</dbReference>
<sequence>MLGYKNEHKLLDICLRLDMMSADEVRWTPYRIQEIRDIWVSTWHGMLAYFDCVEVYMPDRVVRQFGWRQCIPAHPIRPKEARRPVNNRMYMVKNTFVEALWLEAPSHLLTETWISVPAVTLDERTDDYMQWFTPRTHPRIQNPNNIPLVFMFQFIT</sequence>
<evidence type="ECO:0000313" key="1">
    <source>
        <dbReference type="EMBL" id="KAI5656526.1"/>
    </source>
</evidence>
<organism evidence="1 2">
    <name type="scientific">Catharanthus roseus</name>
    <name type="common">Madagascar periwinkle</name>
    <name type="synonym">Vinca rosea</name>
    <dbReference type="NCBI Taxonomy" id="4058"/>
    <lineage>
        <taxon>Eukaryota</taxon>
        <taxon>Viridiplantae</taxon>
        <taxon>Streptophyta</taxon>
        <taxon>Embryophyta</taxon>
        <taxon>Tracheophyta</taxon>
        <taxon>Spermatophyta</taxon>
        <taxon>Magnoliopsida</taxon>
        <taxon>eudicotyledons</taxon>
        <taxon>Gunneridae</taxon>
        <taxon>Pentapetalae</taxon>
        <taxon>asterids</taxon>
        <taxon>lamiids</taxon>
        <taxon>Gentianales</taxon>
        <taxon>Apocynaceae</taxon>
        <taxon>Rauvolfioideae</taxon>
        <taxon>Vinceae</taxon>
        <taxon>Catharanthinae</taxon>
        <taxon>Catharanthus</taxon>
    </lineage>
</organism>
<proteinExistence type="predicted"/>
<name>A0ACC0A7H3_CATRO</name>
<comment type="caution">
    <text evidence="1">The sequence shown here is derived from an EMBL/GenBank/DDBJ whole genome shotgun (WGS) entry which is preliminary data.</text>
</comment>
<evidence type="ECO:0000313" key="2">
    <source>
        <dbReference type="Proteomes" id="UP001060085"/>
    </source>
</evidence>